<organism evidence="10 11">
    <name type="scientific">Candidatus Bacteroides intestinavium</name>
    <dbReference type="NCBI Taxonomy" id="2838469"/>
    <lineage>
        <taxon>Bacteria</taxon>
        <taxon>Pseudomonadati</taxon>
        <taxon>Bacteroidota</taxon>
        <taxon>Bacteroidia</taxon>
        <taxon>Bacteroidales</taxon>
        <taxon>Bacteroidaceae</taxon>
        <taxon>Bacteroides</taxon>
    </lineage>
</organism>
<evidence type="ECO:0000256" key="7">
    <source>
        <dbReference type="ARBA" id="ARBA00023237"/>
    </source>
</evidence>
<dbReference type="InterPro" id="IPR012910">
    <property type="entry name" value="Plug_dom"/>
</dbReference>
<keyword evidence="4 8" id="KW-0812">Transmembrane</keyword>
<dbReference type="Gene3D" id="2.170.130.10">
    <property type="entry name" value="TonB-dependent receptor, plug domain"/>
    <property type="match status" value="1"/>
</dbReference>
<evidence type="ECO:0000256" key="5">
    <source>
        <dbReference type="ARBA" id="ARBA00022729"/>
    </source>
</evidence>
<sequence length="916" mass="102738">MKTEELEIQPNMTIRMKANDELLDEVVIVGYGTAKKLGSVVGSLGTVNNETIEKTPTTNFTDALAGQVSGLSVLSDTGDPTATASIRLRGVSSINAGTTPLFIMDGAPISSSVFNTLNPNDIENITVLKDAASTAIYGSRAANGVIVITSKKGKFDQKATVTLRGQYGFSNMVKDQQEMMNASQYLQFREMIGQPASQAAYDAVNLYGIDTNWRDEVFDNNAPMYSLDASIRGGGSNVSYYLSLNHHDQQGIIAQSGIRRETLRFNFDARIKSWLKVGLQSNLGFSEYEQNNEVNASGVYGTNPAVFARQAFPYDSPYYYTVDENGNIQWGDRAQYLHFTQMPTVDYINDNRDVTRKRVTANINLYEELTPIKGLTIRAQQAVDAYDYDLDNIGYQKDDLVTPMGDVYQGSTGYRQESFTRYYSFTYTNTAEYKFNIDDHNVTLLAGQESIISKSNGFGVFTQGHTDNRQLLLTQGTQVSISDLSHSISESVFNSYFFTGSYNYAEKYYLDLSFRRDGSSKFAPDSRWASFWSVGAMWNMKKENFLADVDWLNELEISASYGTTGNSSINDYMFYGLIGTGSIYNGQGSLGISQPSNYDLTWETVASANVGVSFRLFDRVSVDVDAYHRKTTDLLMQIPYSYTTGYGSGYGNIGAMVNRGVDINLDVDILKLRDFEWKLRANMNYNKNEITELFNGRDEYALPDYGLMYKVGHSVGELYYVRRAGVDPRDGQQIWYDKDGNLTKVFNEERDAVLIGKDRFAPLTGGFGTSITWKGLTVSADFTWAGKKYMLNNDNYFIENPNFAGSWNQTTNMLNMWTTPGQVTDVPHYTSPIQFDDHMVENASFMRLKNLTVQYALPKSLLKHLGDVQNINVFFTGRNLWTVTSFSGYDPEPDSNLVAFFYPNTRQLVFGAEITF</sequence>
<dbReference type="NCBIfam" id="TIGR04056">
    <property type="entry name" value="OMP_RagA_SusC"/>
    <property type="match status" value="1"/>
</dbReference>
<dbReference type="NCBIfam" id="TIGR04057">
    <property type="entry name" value="SusC_RagA_signa"/>
    <property type="match status" value="1"/>
</dbReference>
<evidence type="ECO:0000313" key="10">
    <source>
        <dbReference type="EMBL" id="HJA83412.1"/>
    </source>
</evidence>
<gene>
    <name evidence="10" type="ORF">H9785_05550</name>
</gene>
<dbReference type="InterPro" id="IPR039426">
    <property type="entry name" value="TonB-dep_rcpt-like"/>
</dbReference>
<evidence type="ECO:0000256" key="8">
    <source>
        <dbReference type="PROSITE-ProRule" id="PRU01360"/>
    </source>
</evidence>
<dbReference type="GO" id="GO:0015344">
    <property type="term" value="F:siderophore uptake transmembrane transporter activity"/>
    <property type="evidence" value="ECO:0007669"/>
    <property type="project" value="TreeGrafter"/>
</dbReference>
<keyword evidence="2 8" id="KW-0813">Transport</keyword>
<name>A0A9D2HSU5_9BACE</name>
<keyword evidence="7 8" id="KW-0998">Cell outer membrane</keyword>
<dbReference type="Gene3D" id="2.40.170.20">
    <property type="entry name" value="TonB-dependent receptor, beta-barrel domain"/>
    <property type="match status" value="1"/>
</dbReference>
<dbReference type="PANTHER" id="PTHR30069:SF29">
    <property type="entry name" value="HEMOGLOBIN AND HEMOGLOBIN-HAPTOGLOBIN-BINDING PROTEIN 1-RELATED"/>
    <property type="match status" value="1"/>
</dbReference>
<proteinExistence type="inferred from homology"/>
<feature type="domain" description="TonB-dependent receptor plug" evidence="9">
    <location>
        <begin position="40"/>
        <end position="145"/>
    </location>
</feature>
<accession>A0A9D2HSU5</accession>
<dbReference type="InterPro" id="IPR023996">
    <property type="entry name" value="TonB-dep_OMP_SusC/RagA"/>
</dbReference>
<keyword evidence="6 8" id="KW-0472">Membrane</keyword>
<dbReference type="InterPro" id="IPR036942">
    <property type="entry name" value="Beta-barrel_TonB_sf"/>
</dbReference>
<evidence type="ECO:0000256" key="1">
    <source>
        <dbReference type="ARBA" id="ARBA00004571"/>
    </source>
</evidence>
<reference evidence="10" key="1">
    <citation type="journal article" date="2021" name="PeerJ">
        <title>Extensive microbial diversity within the chicken gut microbiome revealed by metagenomics and culture.</title>
        <authorList>
            <person name="Gilroy R."/>
            <person name="Ravi A."/>
            <person name="Getino M."/>
            <person name="Pursley I."/>
            <person name="Horton D.L."/>
            <person name="Alikhan N.F."/>
            <person name="Baker D."/>
            <person name="Gharbi K."/>
            <person name="Hall N."/>
            <person name="Watson M."/>
            <person name="Adriaenssens E.M."/>
            <person name="Foster-Nyarko E."/>
            <person name="Jarju S."/>
            <person name="Secka A."/>
            <person name="Antonio M."/>
            <person name="Oren A."/>
            <person name="Chaudhuri R.R."/>
            <person name="La Ragione R."/>
            <person name="Hildebrand F."/>
            <person name="Pallen M.J."/>
        </authorList>
    </citation>
    <scope>NUCLEOTIDE SEQUENCE</scope>
    <source>
        <strain evidence="10">ChiHecec1B25-7008</strain>
    </source>
</reference>
<protein>
    <submittedName>
        <fullName evidence="10">SusC/RagA family TonB-linked outer membrane protein</fullName>
    </submittedName>
</protein>
<dbReference type="Pfam" id="PF07715">
    <property type="entry name" value="Plug"/>
    <property type="match status" value="1"/>
</dbReference>
<comment type="similarity">
    <text evidence="8">Belongs to the TonB-dependent receptor family.</text>
</comment>
<keyword evidence="5" id="KW-0732">Signal</keyword>
<evidence type="ECO:0000256" key="2">
    <source>
        <dbReference type="ARBA" id="ARBA00022448"/>
    </source>
</evidence>
<evidence type="ECO:0000256" key="3">
    <source>
        <dbReference type="ARBA" id="ARBA00022452"/>
    </source>
</evidence>
<dbReference type="InterPro" id="IPR023997">
    <property type="entry name" value="TonB-dep_OMP_SusC/RagA_CS"/>
</dbReference>
<reference evidence="10" key="2">
    <citation type="submission" date="2021-04" db="EMBL/GenBank/DDBJ databases">
        <authorList>
            <person name="Gilroy R."/>
        </authorList>
    </citation>
    <scope>NUCLEOTIDE SEQUENCE</scope>
    <source>
        <strain evidence="10">ChiHecec1B25-7008</strain>
    </source>
</reference>
<comment type="subcellular location">
    <subcellularLocation>
        <location evidence="1 8">Cell outer membrane</location>
        <topology evidence="1 8">Multi-pass membrane protein</topology>
    </subcellularLocation>
</comment>
<dbReference type="SUPFAM" id="SSF56935">
    <property type="entry name" value="Porins"/>
    <property type="match status" value="1"/>
</dbReference>
<comment type="caution">
    <text evidence="10">The sequence shown here is derived from an EMBL/GenBank/DDBJ whole genome shotgun (WGS) entry which is preliminary data.</text>
</comment>
<dbReference type="EMBL" id="DWZE01000064">
    <property type="protein sequence ID" value="HJA83412.1"/>
    <property type="molecule type" value="Genomic_DNA"/>
</dbReference>
<dbReference type="GO" id="GO:0009279">
    <property type="term" value="C:cell outer membrane"/>
    <property type="evidence" value="ECO:0007669"/>
    <property type="project" value="UniProtKB-SubCell"/>
</dbReference>
<dbReference type="PROSITE" id="PS52016">
    <property type="entry name" value="TONB_DEPENDENT_REC_3"/>
    <property type="match status" value="1"/>
</dbReference>
<evidence type="ECO:0000256" key="6">
    <source>
        <dbReference type="ARBA" id="ARBA00023136"/>
    </source>
</evidence>
<dbReference type="InterPro" id="IPR037066">
    <property type="entry name" value="Plug_dom_sf"/>
</dbReference>
<dbReference type="GO" id="GO:0044718">
    <property type="term" value="P:siderophore transmembrane transport"/>
    <property type="evidence" value="ECO:0007669"/>
    <property type="project" value="TreeGrafter"/>
</dbReference>
<keyword evidence="3 8" id="KW-1134">Transmembrane beta strand</keyword>
<dbReference type="AlphaFoldDB" id="A0A9D2HSU5"/>
<dbReference type="Proteomes" id="UP000823860">
    <property type="component" value="Unassembled WGS sequence"/>
</dbReference>
<evidence type="ECO:0000256" key="4">
    <source>
        <dbReference type="ARBA" id="ARBA00022692"/>
    </source>
</evidence>
<evidence type="ECO:0000313" key="11">
    <source>
        <dbReference type="Proteomes" id="UP000823860"/>
    </source>
</evidence>
<evidence type="ECO:0000259" key="9">
    <source>
        <dbReference type="Pfam" id="PF07715"/>
    </source>
</evidence>
<dbReference type="PANTHER" id="PTHR30069">
    <property type="entry name" value="TONB-DEPENDENT OUTER MEMBRANE RECEPTOR"/>
    <property type="match status" value="1"/>
</dbReference>